<reference evidence="1 2" key="1">
    <citation type="submission" date="2016-10" db="EMBL/GenBank/DDBJ databases">
        <authorList>
            <person name="de Groot N.N."/>
        </authorList>
    </citation>
    <scope>NUCLEOTIDE SEQUENCE [LARGE SCALE GENOMIC DNA]</scope>
    <source>
        <strain evidence="1 2">DSM 16619</strain>
    </source>
</reference>
<dbReference type="RefSeq" id="WP_434802326.1">
    <property type="nucleotide sequence ID" value="NZ_FMZC01000002.1"/>
</dbReference>
<sequence length="40" mass="4169">MTRFNLPLRFTPRTTLSPSRPVARALLAASALAMGLAGAA</sequence>
<protein>
    <submittedName>
        <fullName evidence="1">Uncharacterized protein</fullName>
    </submittedName>
</protein>
<dbReference type="EMBL" id="FMZC01000002">
    <property type="protein sequence ID" value="SDC36468.1"/>
    <property type="molecule type" value="Genomic_DNA"/>
</dbReference>
<dbReference type="AlphaFoldDB" id="A0A1G6L068"/>
<keyword evidence="2" id="KW-1185">Reference proteome</keyword>
<accession>A0A1G6L068</accession>
<organism evidence="1 2">
    <name type="scientific">Paracidovorax valerianellae</name>
    <dbReference type="NCBI Taxonomy" id="187868"/>
    <lineage>
        <taxon>Bacteria</taxon>
        <taxon>Pseudomonadati</taxon>
        <taxon>Pseudomonadota</taxon>
        <taxon>Betaproteobacteria</taxon>
        <taxon>Burkholderiales</taxon>
        <taxon>Comamonadaceae</taxon>
        <taxon>Paracidovorax</taxon>
    </lineage>
</organism>
<proteinExistence type="predicted"/>
<dbReference type="Proteomes" id="UP000198781">
    <property type="component" value="Unassembled WGS sequence"/>
</dbReference>
<gene>
    <name evidence="1" type="ORF">SAMN05192589_10227</name>
</gene>
<dbReference type="STRING" id="187868.SAMN05192589_10227"/>
<evidence type="ECO:0000313" key="2">
    <source>
        <dbReference type="Proteomes" id="UP000198781"/>
    </source>
</evidence>
<evidence type="ECO:0000313" key="1">
    <source>
        <dbReference type="EMBL" id="SDC36468.1"/>
    </source>
</evidence>
<name>A0A1G6L068_9BURK</name>